<dbReference type="PANTHER" id="PTHR37423">
    <property type="entry name" value="SOLUBLE LYTIC MUREIN TRANSGLYCOSYLASE-RELATED"/>
    <property type="match status" value="1"/>
</dbReference>
<dbReference type="InterPro" id="IPR023346">
    <property type="entry name" value="Lysozyme-like_dom_sf"/>
</dbReference>
<dbReference type="Gene3D" id="1.10.530.10">
    <property type="match status" value="1"/>
</dbReference>
<dbReference type="EMBL" id="SACK01000008">
    <property type="protein sequence ID" value="RVT98525.1"/>
    <property type="molecule type" value="Genomic_DNA"/>
</dbReference>
<dbReference type="OrthoDB" id="9815002at2"/>
<gene>
    <name evidence="4" type="ORF">EOD41_17215</name>
</gene>
<dbReference type="InterPro" id="IPR008258">
    <property type="entry name" value="Transglycosylase_SLT_dom_1"/>
</dbReference>
<organism evidence="4 5">
    <name type="scientific">Mucilaginibacter limnophilus</name>
    <dbReference type="NCBI Taxonomy" id="1932778"/>
    <lineage>
        <taxon>Bacteria</taxon>
        <taxon>Pseudomonadati</taxon>
        <taxon>Bacteroidota</taxon>
        <taxon>Sphingobacteriia</taxon>
        <taxon>Sphingobacteriales</taxon>
        <taxon>Sphingobacteriaceae</taxon>
        <taxon>Mucilaginibacter</taxon>
    </lineage>
</organism>
<sequence>MIKKRMTKKHLITCSVMLVVFFISAFDLCDATAFNRSHATHRSNAFSVIKTEEKSNEYSFANKALPVYRPRVKRKLSYSLWMHSYTKVQTNALHKKAARLFPIIEPILAYYGIPDDFKYIPLVESGLKGGTSPKGARGLWQFMPGTARHYGLKVNRKRDERLLTRKSTIAACKYLRELYSEFGDWTLAAAAYNNGSVQIARAMRKQKTWGYYTTRFNRETGSYVYKLVAMKAIIENPAKYGYKSKEQELPKLVNLDEMPQFIAGAF</sequence>
<evidence type="ECO:0000313" key="4">
    <source>
        <dbReference type="EMBL" id="RVT98525.1"/>
    </source>
</evidence>
<evidence type="ECO:0000259" key="3">
    <source>
        <dbReference type="Pfam" id="PF01464"/>
    </source>
</evidence>
<reference evidence="4 5" key="1">
    <citation type="submission" date="2019-01" db="EMBL/GenBank/DDBJ databases">
        <authorList>
            <person name="Chen W.-M."/>
        </authorList>
    </citation>
    <scope>NUCLEOTIDE SEQUENCE [LARGE SCALE GENOMIC DNA]</scope>
    <source>
        <strain evidence="4 5">YBJ-36</strain>
    </source>
</reference>
<keyword evidence="5" id="KW-1185">Reference proteome</keyword>
<name>A0A3S2Y1P6_9SPHI</name>
<proteinExistence type="inferred from homology"/>
<protein>
    <submittedName>
        <fullName evidence="4">Lytic transglycosylase domain-containing protein</fullName>
    </submittedName>
</protein>
<evidence type="ECO:0000313" key="5">
    <source>
        <dbReference type="Proteomes" id="UP000282759"/>
    </source>
</evidence>
<accession>A0A3S2Y1P6</accession>
<feature type="chain" id="PRO_5018595301" evidence="2">
    <location>
        <begin position="26"/>
        <end position="266"/>
    </location>
</feature>
<feature type="domain" description="Transglycosylase SLT" evidence="3">
    <location>
        <begin position="108"/>
        <end position="208"/>
    </location>
</feature>
<dbReference type="CDD" id="cd16894">
    <property type="entry name" value="MltD-like"/>
    <property type="match status" value="1"/>
</dbReference>
<dbReference type="SUPFAM" id="SSF53955">
    <property type="entry name" value="Lysozyme-like"/>
    <property type="match status" value="1"/>
</dbReference>
<dbReference type="AlphaFoldDB" id="A0A3S2Y1P6"/>
<evidence type="ECO:0000256" key="1">
    <source>
        <dbReference type="ARBA" id="ARBA00007734"/>
    </source>
</evidence>
<dbReference type="Proteomes" id="UP000282759">
    <property type="component" value="Unassembled WGS sequence"/>
</dbReference>
<comment type="caution">
    <text evidence="4">The sequence shown here is derived from an EMBL/GenBank/DDBJ whole genome shotgun (WGS) entry which is preliminary data.</text>
</comment>
<dbReference type="PANTHER" id="PTHR37423:SF2">
    <property type="entry name" value="MEMBRANE-BOUND LYTIC MUREIN TRANSGLYCOSYLASE C"/>
    <property type="match status" value="1"/>
</dbReference>
<dbReference type="Pfam" id="PF01464">
    <property type="entry name" value="SLT"/>
    <property type="match status" value="1"/>
</dbReference>
<evidence type="ECO:0000256" key="2">
    <source>
        <dbReference type="SAM" id="SignalP"/>
    </source>
</evidence>
<feature type="signal peptide" evidence="2">
    <location>
        <begin position="1"/>
        <end position="25"/>
    </location>
</feature>
<comment type="similarity">
    <text evidence="1">Belongs to the transglycosylase Slt family.</text>
</comment>
<keyword evidence="2" id="KW-0732">Signal</keyword>